<dbReference type="OMA" id="DSCCAVE"/>
<evidence type="ECO:0000313" key="8">
    <source>
        <dbReference type="Proteomes" id="UP000008141"/>
    </source>
</evidence>
<keyword evidence="3 6" id="KW-1133">Transmembrane helix</keyword>
<keyword evidence="8" id="KW-1185">Reference proteome</keyword>
<dbReference type="InParanoid" id="E1ZT15"/>
<dbReference type="Proteomes" id="UP000008141">
    <property type="component" value="Unassembled WGS sequence"/>
</dbReference>
<dbReference type="AlphaFoldDB" id="E1ZT15"/>
<protein>
    <submittedName>
        <fullName evidence="7">Uncharacterized protein</fullName>
    </submittedName>
</protein>
<feature type="compositionally biased region" description="Gly residues" evidence="5">
    <location>
        <begin position="127"/>
        <end position="155"/>
    </location>
</feature>
<organism evidence="8">
    <name type="scientific">Chlorella variabilis</name>
    <name type="common">Green alga</name>
    <dbReference type="NCBI Taxonomy" id="554065"/>
    <lineage>
        <taxon>Eukaryota</taxon>
        <taxon>Viridiplantae</taxon>
        <taxon>Chlorophyta</taxon>
        <taxon>core chlorophytes</taxon>
        <taxon>Trebouxiophyceae</taxon>
        <taxon>Chlorellales</taxon>
        <taxon>Chlorellaceae</taxon>
        <taxon>Chlorella clade</taxon>
        <taxon>Chlorella</taxon>
    </lineage>
</organism>
<accession>E1ZT15</accession>
<sequence length="392" mass="39509">MSATVLALTALIGVMVSAGFCHLLGEALKQMPRMTFPLAPFLCGTGYLFTLVADKIAASAHGGAHHGCCGGAHQHGMPAKGPAVDSCCAVEVLAGMDIAERGSGRLDKHSGEQEVQGLLERTPPRNGGLGRQHSGGGGGGGGGGSRLSHSPGGGHSTADHAVVAVNGSGSFADGRFGEQEKEGGGGGGGSGFARVSVDGFAAGPGGGAAGGRRRQGLQRDSSESLVFEVEPPSSPLLTPGSASRRSVSFLTAMLMGVALCFHSLLEGAAMGAQTTISNSLHIFIAIVSHKGLAAYALGSSIVDSDASMQRFWSVVLPFTFASPVGIFIGYVISDVAKGVGAASISALASGTFLYVAFMEVIPKELRDGSRMALKLAALLVGFGLMSLLAVWA</sequence>
<dbReference type="GeneID" id="17350482"/>
<feature type="transmembrane region" description="Helical" evidence="6">
    <location>
        <begin position="247"/>
        <end position="265"/>
    </location>
</feature>
<evidence type="ECO:0000256" key="1">
    <source>
        <dbReference type="ARBA" id="ARBA00004141"/>
    </source>
</evidence>
<keyword evidence="2 6" id="KW-0812">Transmembrane</keyword>
<dbReference type="GO" id="GO:0016020">
    <property type="term" value="C:membrane"/>
    <property type="evidence" value="ECO:0007669"/>
    <property type="project" value="UniProtKB-SubCell"/>
</dbReference>
<proteinExistence type="predicted"/>
<evidence type="ECO:0000256" key="3">
    <source>
        <dbReference type="ARBA" id="ARBA00022989"/>
    </source>
</evidence>
<dbReference type="RefSeq" id="XP_005843138.1">
    <property type="nucleotide sequence ID" value="XM_005843076.1"/>
</dbReference>
<gene>
    <name evidence="7" type="ORF">CHLNCDRAFT_141521</name>
</gene>
<feature type="transmembrane region" description="Helical" evidence="6">
    <location>
        <begin position="372"/>
        <end position="391"/>
    </location>
</feature>
<dbReference type="eggNOG" id="KOG1558">
    <property type="taxonomic scope" value="Eukaryota"/>
</dbReference>
<feature type="transmembrane region" description="Helical" evidence="6">
    <location>
        <begin position="338"/>
        <end position="360"/>
    </location>
</feature>
<dbReference type="PANTHER" id="PTHR11040:SF140">
    <property type="entry name" value="ZRT (ZRT), IRT- (IRT-) LIKE PROTEIN TRANSPORTER"/>
    <property type="match status" value="1"/>
</dbReference>
<dbReference type="EMBL" id="GL433869">
    <property type="protein sequence ID" value="EFN51036.1"/>
    <property type="molecule type" value="Genomic_DNA"/>
</dbReference>
<reference evidence="7 8" key="1">
    <citation type="journal article" date="2010" name="Plant Cell">
        <title>The Chlorella variabilis NC64A genome reveals adaptation to photosymbiosis, coevolution with viruses, and cryptic sex.</title>
        <authorList>
            <person name="Blanc G."/>
            <person name="Duncan G."/>
            <person name="Agarkova I."/>
            <person name="Borodovsky M."/>
            <person name="Gurnon J."/>
            <person name="Kuo A."/>
            <person name="Lindquist E."/>
            <person name="Lucas S."/>
            <person name="Pangilinan J."/>
            <person name="Polle J."/>
            <person name="Salamov A."/>
            <person name="Terry A."/>
            <person name="Yamada T."/>
            <person name="Dunigan D.D."/>
            <person name="Grigoriev I.V."/>
            <person name="Claverie J.M."/>
            <person name="Van Etten J.L."/>
        </authorList>
    </citation>
    <scope>NUCLEOTIDE SEQUENCE [LARGE SCALE GENOMIC DNA]</scope>
    <source>
        <strain evidence="7 8">NC64A</strain>
    </source>
</reference>
<keyword evidence="4 6" id="KW-0472">Membrane</keyword>
<dbReference type="OrthoDB" id="448280at2759"/>
<evidence type="ECO:0000256" key="6">
    <source>
        <dbReference type="SAM" id="Phobius"/>
    </source>
</evidence>
<evidence type="ECO:0000256" key="4">
    <source>
        <dbReference type="ARBA" id="ARBA00023136"/>
    </source>
</evidence>
<dbReference type="STRING" id="554065.E1ZT15"/>
<name>E1ZT15_CHLVA</name>
<evidence type="ECO:0000313" key="7">
    <source>
        <dbReference type="EMBL" id="EFN51036.1"/>
    </source>
</evidence>
<evidence type="ECO:0000256" key="2">
    <source>
        <dbReference type="ARBA" id="ARBA00022692"/>
    </source>
</evidence>
<dbReference type="GO" id="GO:0005385">
    <property type="term" value="F:zinc ion transmembrane transporter activity"/>
    <property type="evidence" value="ECO:0007669"/>
    <property type="project" value="TreeGrafter"/>
</dbReference>
<feature type="region of interest" description="Disordered" evidence="5">
    <location>
        <begin position="103"/>
        <end position="190"/>
    </location>
</feature>
<feature type="compositionally biased region" description="Basic and acidic residues" evidence="5">
    <location>
        <begin position="103"/>
        <end position="112"/>
    </location>
</feature>
<dbReference type="KEGG" id="cvr:CHLNCDRAFT_141521"/>
<feature type="transmembrane region" description="Helical" evidence="6">
    <location>
        <begin position="310"/>
        <end position="332"/>
    </location>
</feature>
<feature type="region of interest" description="Disordered" evidence="5">
    <location>
        <begin position="203"/>
        <end position="242"/>
    </location>
</feature>
<feature type="transmembrane region" description="Helical" evidence="6">
    <location>
        <begin position="280"/>
        <end position="298"/>
    </location>
</feature>
<evidence type="ECO:0000256" key="5">
    <source>
        <dbReference type="SAM" id="MobiDB-lite"/>
    </source>
</evidence>
<dbReference type="InterPro" id="IPR003689">
    <property type="entry name" value="ZIP"/>
</dbReference>
<comment type="subcellular location">
    <subcellularLocation>
        <location evidence="1">Membrane</location>
        <topology evidence="1">Multi-pass membrane protein</topology>
    </subcellularLocation>
</comment>
<dbReference type="Pfam" id="PF02535">
    <property type="entry name" value="Zip"/>
    <property type="match status" value="1"/>
</dbReference>
<dbReference type="PANTHER" id="PTHR11040">
    <property type="entry name" value="ZINC/IRON TRANSPORTER"/>
    <property type="match status" value="1"/>
</dbReference>